<evidence type="ECO:0000313" key="1">
    <source>
        <dbReference type="EMBL" id="RRT84778.1"/>
    </source>
</evidence>
<reference evidence="1 2" key="1">
    <citation type="journal article" date="2014" name="Agronomy (Basel)">
        <title>A Draft Genome Sequence for Ensete ventricosum, the Drought-Tolerant Tree Against Hunger.</title>
        <authorList>
            <person name="Harrison J."/>
            <person name="Moore K.A."/>
            <person name="Paszkiewicz K."/>
            <person name="Jones T."/>
            <person name="Grant M."/>
            <person name="Ambacheew D."/>
            <person name="Muzemil S."/>
            <person name="Studholme D.J."/>
        </authorList>
    </citation>
    <scope>NUCLEOTIDE SEQUENCE [LARGE SCALE GENOMIC DNA]</scope>
</reference>
<name>A0A427B8I6_ENSVE</name>
<organism evidence="1 2">
    <name type="scientific">Ensete ventricosum</name>
    <name type="common">Abyssinian banana</name>
    <name type="synonym">Musa ensete</name>
    <dbReference type="NCBI Taxonomy" id="4639"/>
    <lineage>
        <taxon>Eukaryota</taxon>
        <taxon>Viridiplantae</taxon>
        <taxon>Streptophyta</taxon>
        <taxon>Embryophyta</taxon>
        <taxon>Tracheophyta</taxon>
        <taxon>Spermatophyta</taxon>
        <taxon>Magnoliopsida</taxon>
        <taxon>Liliopsida</taxon>
        <taxon>Zingiberales</taxon>
        <taxon>Musaceae</taxon>
        <taxon>Ensete</taxon>
    </lineage>
</organism>
<dbReference type="EMBL" id="AMZH03000233">
    <property type="protein sequence ID" value="RRT84778.1"/>
    <property type="molecule type" value="Genomic_DNA"/>
</dbReference>
<dbReference type="Proteomes" id="UP000287651">
    <property type="component" value="Unassembled WGS sequence"/>
</dbReference>
<dbReference type="AlphaFoldDB" id="A0A427B8I6"/>
<protein>
    <submittedName>
        <fullName evidence="1">Uncharacterized protein</fullName>
    </submittedName>
</protein>
<gene>
    <name evidence="1" type="ORF">B296_00002415</name>
</gene>
<proteinExistence type="predicted"/>
<evidence type="ECO:0000313" key="2">
    <source>
        <dbReference type="Proteomes" id="UP000287651"/>
    </source>
</evidence>
<sequence length="383" mass="42347">MRKRTYVVASIDLATRPSFSSLEPPTVRESPARFPSLFTTAPIPSYKSVYSPHLVPPDLCTVGGSSMESAAVKRDQKEKAAKRARGKYLKIHVVCKASAALATLAAASLMGFNKQISNVAGFEIKATYNSSPAFKSVRLVSDAFHLGIGAHEPGTGDGRSIGGGGDWLRGEVRERRDWVDEGVPILRKVWHSEEWLTLYARDTMRTNERSFEAHVPYLRDAFDRVTKVIQLAEAKLGSEDLSTRQEDAEVYNGAPILAKVTKELDCFSAHIRLMEPDKSKDKAEYKIMDSRAMGLAAPWYRRGGTSVELSIPYSHRGRALVVKGAEEPNNLVFSTTKRMGEVEYPSSLTYPAEEFCISSFDYSTTVAKSGWEPKGRVVAKVED</sequence>
<accession>A0A427B8I6</accession>
<comment type="caution">
    <text evidence="1">The sequence shown here is derived from an EMBL/GenBank/DDBJ whole genome shotgun (WGS) entry which is preliminary data.</text>
</comment>